<sequence length="49" mass="5653">MTERQWPPTELLEQLGVTRGEWDDMQASTLPRALAIEVMLKKAARRLQS</sequence>
<organism evidence="1">
    <name type="scientific">marine sediment metagenome</name>
    <dbReference type="NCBI Taxonomy" id="412755"/>
    <lineage>
        <taxon>unclassified sequences</taxon>
        <taxon>metagenomes</taxon>
        <taxon>ecological metagenomes</taxon>
    </lineage>
</organism>
<dbReference type="AlphaFoldDB" id="A0A0F9L306"/>
<comment type="caution">
    <text evidence="1">The sequence shown here is derived from an EMBL/GenBank/DDBJ whole genome shotgun (WGS) entry which is preliminary data.</text>
</comment>
<proteinExistence type="predicted"/>
<dbReference type="EMBL" id="LAZR01006998">
    <property type="protein sequence ID" value="KKM88158.1"/>
    <property type="molecule type" value="Genomic_DNA"/>
</dbReference>
<protein>
    <submittedName>
        <fullName evidence="1">Uncharacterized protein</fullName>
    </submittedName>
</protein>
<reference evidence="1" key="1">
    <citation type="journal article" date="2015" name="Nature">
        <title>Complex archaea that bridge the gap between prokaryotes and eukaryotes.</title>
        <authorList>
            <person name="Spang A."/>
            <person name="Saw J.H."/>
            <person name="Jorgensen S.L."/>
            <person name="Zaremba-Niedzwiedzka K."/>
            <person name="Martijn J."/>
            <person name="Lind A.E."/>
            <person name="van Eijk R."/>
            <person name="Schleper C."/>
            <person name="Guy L."/>
            <person name="Ettema T.J."/>
        </authorList>
    </citation>
    <scope>NUCLEOTIDE SEQUENCE</scope>
</reference>
<accession>A0A0F9L306</accession>
<gene>
    <name evidence="1" type="ORF">LCGC14_1261590</name>
</gene>
<evidence type="ECO:0000313" key="1">
    <source>
        <dbReference type="EMBL" id="KKM88158.1"/>
    </source>
</evidence>
<name>A0A0F9L306_9ZZZZ</name>